<gene>
    <name evidence="2" type="ORF">WN55_10530</name>
</gene>
<reference evidence="2 3" key="1">
    <citation type="submission" date="2015-07" db="EMBL/GenBank/DDBJ databases">
        <title>The genome of Dufourea novaeangliae.</title>
        <authorList>
            <person name="Pan H."/>
            <person name="Kapheim K."/>
        </authorList>
    </citation>
    <scope>NUCLEOTIDE SEQUENCE [LARGE SCALE GENOMIC DNA]</scope>
    <source>
        <strain evidence="2">0120121106</strain>
        <tissue evidence="2">Whole body</tissue>
    </source>
</reference>
<evidence type="ECO:0000313" key="2">
    <source>
        <dbReference type="EMBL" id="KZC06619.1"/>
    </source>
</evidence>
<accession>A0A154P3V0</accession>
<dbReference type="EMBL" id="KQ434809">
    <property type="protein sequence ID" value="KZC06619.1"/>
    <property type="molecule type" value="Genomic_DNA"/>
</dbReference>
<feature type="region of interest" description="Disordered" evidence="1">
    <location>
        <begin position="46"/>
        <end position="71"/>
    </location>
</feature>
<sequence>MIDRKMKKKKKIRNKQRWKGMYTIRQALSFPPCRYRGRLNPTRCFDKNIRDPTADKLSPEPDRSSEGGGESRFKVCASLSSDIIIAKITTNYRDVPNDLYPFPVIDDLRIPFARSNHGCYDARK</sequence>
<organism evidence="2 3">
    <name type="scientific">Dufourea novaeangliae</name>
    <name type="common">Sweat bee</name>
    <dbReference type="NCBI Taxonomy" id="178035"/>
    <lineage>
        <taxon>Eukaryota</taxon>
        <taxon>Metazoa</taxon>
        <taxon>Ecdysozoa</taxon>
        <taxon>Arthropoda</taxon>
        <taxon>Hexapoda</taxon>
        <taxon>Insecta</taxon>
        <taxon>Pterygota</taxon>
        <taxon>Neoptera</taxon>
        <taxon>Endopterygota</taxon>
        <taxon>Hymenoptera</taxon>
        <taxon>Apocrita</taxon>
        <taxon>Aculeata</taxon>
        <taxon>Apoidea</taxon>
        <taxon>Anthophila</taxon>
        <taxon>Halictidae</taxon>
        <taxon>Rophitinae</taxon>
        <taxon>Dufourea</taxon>
    </lineage>
</organism>
<evidence type="ECO:0000313" key="3">
    <source>
        <dbReference type="Proteomes" id="UP000076502"/>
    </source>
</evidence>
<keyword evidence="3" id="KW-1185">Reference proteome</keyword>
<name>A0A154P3V0_DUFNO</name>
<dbReference type="Proteomes" id="UP000076502">
    <property type="component" value="Unassembled WGS sequence"/>
</dbReference>
<evidence type="ECO:0000256" key="1">
    <source>
        <dbReference type="SAM" id="MobiDB-lite"/>
    </source>
</evidence>
<protein>
    <submittedName>
        <fullName evidence="2">Uncharacterized protein</fullName>
    </submittedName>
</protein>
<proteinExistence type="predicted"/>
<dbReference type="AlphaFoldDB" id="A0A154P3V0"/>